<keyword evidence="3" id="KW-1185">Reference proteome</keyword>
<organism evidence="2 3">
    <name type="scientific">Nelumbo nucifera</name>
    <name type="common">Sacred lotus</name>
    <dbReference type="NCBI Taxonomy" id="4432"/>
    <lineage>
        <taxon>Eukaryota</taxon>
        <taxon>Viridiplantae</taxon>
        <taxon>Streptophyta</taxon>
        <taxon>Embryophyta</taxon>
        <taxon>Tracheophyta</taxon>
        <taxon>Spermatophyta</taxon>
        <taxon>Magnoliopsida</taxon>
        <taxon>Proteales</taxon>
        <taxon>Nelumbonaceae</taxon>
        <taxon>Nelumbo</taxon>
    </lineage>
</organism>
<gene>
    <name evidence="2" type="ORF">HUJ06_003865</name>
</gene>
<reference evidence="2 3" key="1">
    <citation type="journal article" date="2020" name="Mol. Biol. Evol.">
        <title>Distinct Expression and Methylation Patterns for Genes with Different Fates following a Single Whole-Genome Duplication in Flowering Plants.</title>
        <authorList>
            <person name="Shi T."/>
            <person name="Rahmani R.S."/>
            <person name="Gugger P.F."/>
            <person name="Wang M."/>
            <person name="Li H."/>
            <person name="Zhang Y."/>
            <person name="Li Z."/>
            <person name="Wang Q."/>
            <person name="Van de Peer Y."/>
            <person name="Marchal K."/>
            <person name="Chen J."/>
        </authorList>
    </citation>
    <scope>NUCLEOTIDE SEQUENCE [LARGE SCALE GENOMIC DNA]</scope>
    <source>
        <tissue evidence="2">Leaf</tissue>
    </source>
</reference>
<comment type="caution">
    <text evidence="2">The sequence shown here is derived from an EMBL/GenBank/DDBJ whole genome shotgun (WGS) entry which is preliminary data.</text>
</comment>
<proteinExistence type="predicted"/>
<name>A0A822ZQB4_NELNU</name>
<dbReference type="AlphaFoldDB" id="A0A822ZQB4"/>
<sequence>MQCFRLPRPSLAMEKERLDEFSPREVLENCLQSLESEIGSSKASRSDSDSRPNRRVVSH</sequence>
<dbReference type="EMBL" id="DUZY01000007">
    <property type="protein sequence ID" value="DAD45635.1"/>
    <property type="molecule type" value="Genomic_DNA"/>
</dbReference>
<evidence type="ECO:0000313" key="3">
    <source>
        <dbReference type="Proteomes" id="UP000607653"/>
    </source>
</evidence>
<dbReference type="Proteomes" id="UP000607653">
    <property type="component" value="Unassembled WGS sequence"/>
</dbReference>
<protein>
    <submittedName>
        <fullName evidence="2">Uncharacterized protein</fullName>
    </submittedName>
</protein>
<feature type="region of interest" description="Disordered" evidence="1">
    <location>
        <begin position="36"/>
        <end position="59"/>
    </location>
</feature>
<evidence type="ECO:0000313" key="2">
    <source>
        <dbReference type="EMBL" id="DAD45635.1"/>
    </source>
</evidence>
<evidence type="ECO:0000256" key="1">
    <source>
        <dbReference type="SAM" id="MobiDB-lite"/>
    </source>
</evidence>
<accession>A0A822ZQB4</accession>